<feature type="domain" description="GGDEF" evidence="4">
    <location>
        <begin position="331"/>
        <end position="462"/>
    </location>
</feature>
<evidence type="ECO:0000256" key="1">
    <source>
        <dbReference type="ARBA" id="ARBA00012528"/>
    </source>
</evidence>
<comment type="catalytic activity">
    <reaction evidence="2">
        <text>2 GTP = 3',3'-c-di-GMP + 2 diphosphate</text>
        <dbReference type="Rhea" id="RHEA:24898"/>
        <dbReference type="ChEBI" id="CHEBI:33019"/>
        <dbReference type="ChEBI" id="CHEBI:37565"/>
        <dbReference type="ChEBI" id="CHEBI:58805"/>
        <dbReference type="EC" id="2.7.7.65"/>
    </reaction>
</comment>
<dbReference type="FunFam" id="3.30.70.270:FF:000001">
    <property type="entry name" value="Diguanylate cyclase domain protein"/>
    <property type="match status" value="1"/>
</dbReference>
<dbReference type="PANTHER" id="PTHR45138:SF9">
    <property type="entry name" value="DIGUANYLATE CYCLASE DGCM-RELATED"/>
    <property type="match status" value="1"/>
</dbReference>
<evidence type="ECO:0000256" key="3">
    <source>
        <dbReference type="SAM" id="Coils"/>
    </source>
</evidence>
<evidence type="ECO:0000313" key="6">
    <source>
        <dbReference type="Proteomes" id="UP000308891"/>
    </source>
</evidence>
<dbReference type="Proteomes" id="UP000308891">
    <property type="component" value="Unassembled WGS sequence"/>
</dbReference>
<dbReference type="Gene3D" id="1.25.40.10">
    <property type="entry name" value="Tetratricopeptide repeat domain"/>
    <property type="match status" value="2"/>
</dbReference>
<dbReference type="PROSITE" id="PS50887">
    <property type="entry name" value="GGDEF"/>
    <property type="match status" value="1"/>
</dbReference>
<name>A0A4T0V7F0_9NEIS</name>
<dbReference type="Gene3D" id="3.30.70.270">
    <property type="match status" value="1"/>
</dbReference>
<evidence type="ECO:0000313" key="5">
    <source>
        <dbReference type="EMBL" id="TIC87226.1"/>
    </source>
</evidence>
<dbReference type="OrthoDB" id="8522032at2"/>
<dbReference type="SUPFAM" id="SSF48452">
    <property type="entry name" value="TPR-like"/>
    <property type="match status" value="2"/>
</dbReference>
<evidence type="ECO:0000256" key="2">
    <source>
        <dbReference type="ARBA" id="ARBA00034247"/>
    </source>
</evidence>
<dbReference type="CDD" id="cd01949">
    <property type="entry name" value="GGDEF"/>
    <property type="match status" value="1"/>
</dbReference>
<keyword evidence="3" id="KW-0175">Coiled coil</keyword>
<dbReference type="PANTHER" id="PTHR45138">
    <property type="entry name" value="REGULATORY COMPONENTS OF SENSORY TRANSDUCTION SYSTEM"/>
    <property type="match status" value="1"/>
</dbReference>
<dbReference type="SMART" id="SM00028">
    <property type="entry name" value="TPR"/>
    <property type="match status" value="3"/>
</dbReference>
<dbReference type="EC" id="2.7.7.65" evidence="1"/>
<dbReference type="SMART" id="SM00267">
    <property type="entry name" value="GGDEF"/>
    <property type="match status" value="1"/>
</dbReference>
<organism evidence="5 6">
    <name type="scientific">Crenobacter intestini</name>
    <dbReference type="NCBI Taxonomy" id="2563443"/>
    <lineage>
        <taxon>Bacteria</taxon>
        <taxon>Pseudomonadati</taxon>
        <taxon>Pseudomonadota</taxon>
        <taxon>Betaproteobacteria</taxon>
        <taxon>Neisseriales</taxon>
        <taxon>Neisseriaceae</taxon>
        <taxon>Crenobacter</taxon>
    </lineage>
</organism>
<dbReference type="InterPro" id="IPR043128">
    <property type="entry name" value="Rev_trsase/Diguanyl_cyclase"/>
</dbReference>
<proteinExistence type="predicted"/>
<feature type="coiled-coil region" evidence="3">
    <location>
        <begin position="266"/>
        <end position="300"/>
    </location>
</feature>
<dbReference type="InterPro" id="IPR011990">
    <property type="entry name" value="TPR-like_helical_dom_sf"/>
</dbReference>
<sequence>MRAKQLAVKAAGLELETLVQCRIANIHIMQGLYPDALAICLDEIAEVERRGGSPHLARLLNSLGFTYHFLGEQAKARKSLLRCIELARGSGDRMIESLALDSLANTELAEGQVDAARAHIDQSILLLRELGNEDYLAEYLITLAQVVEAGGGDGRAHLIEALSLSRRLRLSRHEAQALYHLGRLDGRHQRVDEAQTQLEHALRLADRIGDGRLGYLCCHALSALFKGQRRFREALQQFEAYHQRKEALRSDTAELRVRYLEIRFRTVHAEQMKEQAQLRNQALEAEVRRRADLLKEAERLARFDALTGIYNRRHFRDEAKATLARCAKAGLHACLILFDADHFKQINDNWGHAVGDLALQEISRALREGARQDDLFARYGGEEFVMLLPGAAAHQALAAAQRMLEQVSVRGLAFDDNTLPLSLSAGVAAWQDGVSLDALIKLADAALYQAKAQGRNRVVLAT</sequence>
<dbReference type="Pfam" id="PF00990">
    <property type="entry name" value="GGDEF"/>
    <property type="match status" value="1"/>
</dbReference>
<protein>
    <recommendedName>
        <fullName evidence="1">diguanylate cyclase</fullName>
        <ecNumber evidence="1">2.7.7.65</ecNumber>
    </recommendedName>
</protein>
<dbReference type="Pfam" id="PF13424">
    <property type="entry name" value="TPR_12"/>
    <property type="match status" value="1"/>
</dbReference>
<dbReference type="GO" id="GO:0005886">
    <property type="term" value="C:plasma membrane"/>
    <property type="evidence" value="ECO:0007669"/>
    <property type="project" value="TreeGrafter"/>
</dbReference>
<evidence type="ECO:0000259" key="4">
    <source>
        <dbReference type="PROSITE" id="PS50887"/>
    </source>
</evidence>
<comment type="caution">
    <text evidence="5">The sequence shown here is derived from an EMBL/GenBank/DDBJ whole genome shotgun (WGS) entry which is preliminary data.</text>
</comment>
<dbReference type="InterPro" id="IPR019734">
    <property type="entry name" value="TPR_rpt"/>
</dbReference>
<dbReference type="InterPro" id="IPR000160">
    <property type="entry name" value="GGDEF_dom"/>
</dbReference>
<accession>A0A4T0V7F0</accession>
<dbReference type="EMBL" id="STGJ01000001">
    <property type="protein sequence ID" value="TIC87226.1"/>
    <property type="molecule type" value="Genomic_DNA"/>
</dbReference>
<dbReference type="GO" id="GO:1902201">
    <property type="term" value="P:negative regulation of bacterial-type flagellum-dependent cell motility"/>
    <property type="evidence" value="ECO:0007669"/>
    <property type="project" value="TreeGrafter"/>
</dbReference>
<dbReference type="SUPFAM" id="SSF55073">
    <property type="entry name" value="Nucleotide cyclase"/>
    <property type="match status" value="1"/>
</dbReference>
<dbReference type="InterPro" id="IPR050469">
    <property type="entry name" value="Diguanylate_Cyclase"/>
</dbReference>
<dbReference type="GO" id="GO:0043709">
    <property type="term" value="P:cell adhesion involved in single-species biofilm formation"/>
    <property type="evidence" value="ECO:0007669"/>
    <property type="project" value="TreeGrafter"/>
</dbReference>
<dbReference type="InterPro" id="IPR029787">
    <property type="entry name" value="Nucleotide_cyclase"/>
</dbReference>
<dbReference type="AlphaFoldDB" id="A0A4T0V7F0"/>
<dbReference type="NCBIfam" id="TIGR00254">
    <property type="entry name" value="GGDEF"/>
    <property type="match status" value="1"/>
</dbReference>
<gene>
    <name evidence="5" type="ORF">E5K04_02060</name>
</gene>
<keyword evidence="6" id="KW-1185">Reference proteome</keyword>
<reference evidence="5 6" key="1">
    <citation type="submission" date="2019-04" db="EMBL/GenBank/DDBJ databases">
        <title>Crenobacter sp. nov.</title>
        <authorList>
            <person name="Shi S."/>
        </authorList>
    </citation>
    <scope>NUCLEOTIDE SEQUENCE [LARGE SCALE GENOMIC DNA]</scope>
    <source>
        <strain evidence="5 6">GY 70310</strain>
    </source>
</reference>
<dbReference type="GO" id="GO:0052621">
    <property type="term" value="F:diguanylate cyclase activity"/>
    <property type="evidence" value="ECO:0007669"/>
    <property type="project" value="UniProtKB-EC"/>
</dbReference>